<evidence type="ECO:0000256" key="1">
    <source>
        <dbReference type="ARBA" id="ARBA00022527"/>
    </source>
</evidence>
<organism evidence="3 4">
    <name type="scientific">Streptomyces kaempferi</name>
    <dbReference type="NCBI Taxonomy" id="333725"/>
    <lineage>
        <taxon>Bacteria</taxon>
        <taxon>Bacillati</taxon>
        <taxon>Actinomycetota</taxon>
        <taxon>Actinomycetes</taxon>
        <taxon>Kitasatosporales</taxon>
        <taxon>Streptomycetaceae</taxon>
        <taxon>Streptomyces</taxon>
    </lineage>
</organism>
<evidence type="ECO:0000313" key="3">
    <source>
        <dbReference type="EMBL" id="MFD1311908.1"/>
    </source>
</evidence>
<protein>
    <submittedName>
        <fullName evidence="3">ATP-binding protein</fullName>
    </submittedName>
</protein>
<feature type="domain" description="Histidine kinase/HSP90-like ATPase" evidence="2">
    <location>
        <begin position="27"/>
        <end position="138"/>
    </location>
</feature>
<dbReference type="PANTHER" id="PTHR35526:SF3">
    <property type="entry name" value="ANTI-SIGMA-F FACTOR RSBW"/>
    <property type="match status" value="1"/>
</dbReference>
<dbReference type="Pfam" id="PF13581">
    <property type="entry name" value="HATPase_c_2"/>
    <property type="match status" value="1"/>
</dbReference>
<dbReference type="Gene3D" id="3.30.565.10">
    <property type="entry name" value="Histidine kinase-like ATPase, C-terminal domain"/>
    <property type="match status" value="1"/>
</dbReference>
<evidence type="ECO:0000313" key="4">
    <source>
        <dbReference type="Proteomes" id="UP001597058"/>
    </source>
</evidence>
<dbReference type="CDD" id="cd16936">
    <property type="entry name" value="HATPase_RsbW-like"/>
    <property type="match status" value="1"/>
</dbReference>
<keyword evidence="3" id="KW-0547">Nucleotide-binding</keyword>
<keyword evidence="4" id="KW-1185">Reference proteome</keyword>
<dbReference type="InterPro" id="IPR050267">
    <property type="entry name" value="Anti-sigma-factor_SerPK"/>
</dbReference>
<accession>A0ABW3XUI5</accession>
<keyword evidence="3" id="KW-0067">ATP-binding</keyword>
<evidence type="ECO:0000259" key="2">
    <source>
        <dbReference type="Pfam" id="PF13581"/>
    </source>
</evidence>
<dbReference type="Proteomes" id="UP001597058">
    <property type="component" value="Unassembled WGS sequence"/>
</dbReference>
<dbReference type="InterPro" id="IPR036890">
    <property type="entry name" value="HATPase_C_sf"/>
</dbReference>
<dbReference type="RefSeq" id="WP_381330536.1">
    <property type="nucleotide sequence ID" value="NZ_JBHTMM010000095.1"/>
</dbReference>
<keyword evidence="1" id="KW-0808">Transferase</keyword>
<dbReference type="GO" id="GO:0005524">
    <property type="term" value="F:ATP binding"/>
    <property type="evidence" value="ECO:0007669"/>
    <property type="project" value="UniProtKB-KW"/>
</dbReference>
<dbReference type="InterPro" id="IPR003594">
    <property type="entry name" value="HATPase_dom"/>
</dbReference>
<proteinExistence type="predicted"/>
<dbReference type="EMBL" id="JBHTMM010000095">
    <property type="protein sequence ID" value="MFD1311908.1"/>
    <property type="molecule type" value="Genomic_DNA"/>
</dbReference>
<gene>
    <name evidence="3" type="ORF">ACFQ5X_39690</name>
</gene>
<keyword evidence="1" id="KW-0723">Serine/threonine-protein kinase</keyword>
<sequence>MNESRREKGGAACLLETSLALDSNGSRVAEARHLAAAFLARVREDHGIPVVTATVEIVQLVVSELVTNARKYAPGPARLHLRIKGAVLQVELWDSNPVAPAAKTPDPQRIGQHGLEIVTALAQTLTVDQTPLGKRITANIALSTTSA</sequence>
<keyword evidence="1" id="KW-0418">Kinase</keyword>
<dbReference type="SUPFAM" id="SSF55874">
    <property type="entry name" value="ATPase domain of HSP90 chaperone/DNA topoisomerase II/histidine kinase"/>
    <property type="match status" value="1"/>
</dbReference>
<name>A0ABW3XUI5_9ACTN</name>
<comment type="caution">
    <text evidence="3">The sequence shown here is derived from an EMBL/GenBank/DDBJ whole genome shotgun (WGS) entry which is preliminary data.</text>
</comment>
<dbReference type="PANTHER" id="PTHR35526">
    <property type="entry name" value="ANTI-SIGMA-F FACTOR RSBW-RELATED"/>
    <property type="match status" value="1"/>
</dbReference>
<reference evidence="4" key="1">
    <citation type="journal article" date="2019" name="Int. J. Syst. Evol. Microbiol.">
        <title>The Global Catalogue of Microorganisms (GCM) 10K type strain sequencing project: providing services to taxonomists for standard genome sequencing and annotation.</title>
        <authorList>
            <consortium name="The Broad Institute Genomics Platform"/>
            <consortium name="The Broad Institute Genome Sequencing Center for Infectious Disease"/>
            <person name="Wu L."/>
            <person name="Ma J."/>
        </authorList>
    </citation>
    <scope>NUCLEOTIDE SEQUENCE [LARGE SCALE GENOMIC DNA]</scope>
    <source>
        <strain evidence="4">CGMCC 4.7020</strain>
    </source>
</reference>